<sequence length="74" mass="8285">MLFINEECKLFKCRRIASPPVSASQWFGPQHTVPKPPHILGLGMNLFCVERPLEVCQWCQASGEPCLLCLEANA</sequence>
<dbReference type="Proteomes" id="UP001469553">
    <property type="component" value="Unassembled WGS sequence"/>
</dbReference>
<keyword evidence="2" id="KW-1185">Reference proteome</keyword>
<organism evidence="1 2">
    <name type="scientific">Ameca splendens</name>
    <dbReference type="NCBI Taxonomy" id="208324"/>
    <lineage>
        <taxon>Eukaryota</taxon>
        <taxon>Metazoa</taxon>
        <taxon>Chordata</taxon>
        <taxon>Craniata</taxon>
        <taxon>Vertebrata</taxon>
        <taxon>Euteleostomi</taxon>
        <taxon>Actinopterygii</taxon>
        <taxon>Neopterygii</taxon>
        <taxon>Teleostei</taxon>
        <taxon>Neoteleostei</taxon>
        <taxon>Acanthomorphata</taxon>
        <taxon>Ovalentaria</taxon>
        <taxon>Atherinomorphae</taxon>
        <taxon>Cyprinodontiformes</taxon>
        <taxon>Goodeidae</taxon>
        <taxon>Ameca</taxon>
    </lineage>
</organism>
<reference evidence="1 2" key="1">
    <citation type="submission" date="2021-06" db="EMBL/GenBank/DDBJ databases">
        <authorList>
            <person name="Palmer J.M."/>
        </authorList>
    </citation>
    <scope>NUCLEOTIDE SEQUENCE [LARGE SCALE GENOMIC DNA]</scope>
    <source>
        <strain evidence="1 2">AS_MEX2019</strain>
        <tissue evidence="1">Muscle</tissue>
    </source>
</reference>
<gene>
    <name evidence="1" type="ORF">AMECASPLE_011383</name>
</gene>
<proteinExistence type="predicted"/>
<evidence type="ECO:0000313" key="1">
    <source>
        <dbReference type="EMBL" id="MEQ2279626.1"/>
    </source>
</evidence>
<accession>A0ABV0XDU2</accession>
<dbReference type="EMBL" id="JAHRIP010000685">
    <property type="protein sequence ID" value="MEQ2279626.1"/>
    <property type="molecule type" value="Genomic_DNA"/>
</dbReference>
<comment type="caution">
    <text evidence="1">The sequence shown here is derived from an EMBL/GenBank/DDBJ whole genome shotgun (WGS) entry which is preliminary data.</text>
</comment>
<protein>
    <submittedName>
        <fullName evidence="1">Uncharacterized protein</fullName>
    </submittedName>
</protein>
<name>A0ABV0XDU2_9TELE</name>
<evidence type="ECO:0000313" key="2">
    <source>
        <dbReference type="Proteomes" id="UP001469553"/>
    </source>
</evidence>